<dbReference type="AlphaFoldDB" id="A0A1H1QDK2"/>
<evidence type="ECO:0000313" key="3">
    <source>
        <dbReference type="Proteomes" id="UP000243904"/>
    </source>
</evidence>
<dbReference type="EMBL" id="LT629750">
    <property type="protein sequence ID" value="SDS21516.1"/>
    <property type="molecule type" value="Genomic_DNA"/>
</dbReference>
<keyword evidence="1" id="KW-1133">Transmembrane helix</keyword>
<sequence>MRVHLEKKPLDGVAIAFVVITFLAVVALPIVLSRLNAF</sequence>
<keyword evidence="3" id="KW-1185">Reference proteome</keyword>
<evidence type="ECO:0000313" key="2">
    <source>
        <dbReference type="EMBL" id="SDS21516.1"/>
    </source>
</evidence>
<gene>
    <name evidence="2" type="ORF">SAMN05444158_1367</name>
</gene>
<keyword evidence="1" id="KW-0472">Membrane</keyword>
<feature type="transmembrane region" description="Helical" evidence="1">
    <location>
        <begin position="12"/>
        <end position="32"/>
    </location>
</feature>
<dbReference type="Proteomes" id="UP000243904">
    <property type="component" value="Chromosome I"/>
</dbReference>
<organism evidence="2 3">
    <name type="scientific">Bradyrhizobium canariense</name>
    <dbReference type="NCBI Taxonomy" id="255045"/>
    <lineage>
        <taxon>Bacteria</taxon>
        <taxon>Pseudomonadati</taxon>
        <taxon>Pseudomonadota</taxon>
        <taxon>Alphaproteobacteria</taxon>
        <taxon>Hyphomicrobiales</taxon>
        <taxon>Nitrobacteraceae</taxon>
        <taxon>Bradyrhizobium</taxon>
    </lineage>
</organism>
<proteinExistence type="predicted"/>
<evidence type="ECO:0000256" key="1">
    <source>
        <dbReference type="SAM" id="Phobius"/>
    </source>
</evidence>
<protein>
    <submittedName>
        <fullName evidence="2">Uncharacterized protein</fullName>
    </submittedName>
</protein>
<accession>A0A1H1QDK2</accession>
<reference evidence="3" key="1">
    <citation type="submission" date="2016-10" db="EMBL/GenBank/DDBJ databases">
        <authorList>
            <person name="Varghese N."/>
            <person name="Submissions S."/>
        </authorList>
    </citation>
    <scope>NUCLEOTIDE SEQUENCE [LARGE SCALE GENOMIC DNA]</scope>
    <source>
        <strain evidence="3">GAS369</strain>
    </source>
</reference>
<keyword evidence="1" id="KW-0812">Transmembrane</keyword>
<name>A0A1H1QDK2_9BRAD</name>